<gene>
    <name evidence="2" type="ORF">HYPSUDRAFT_210041</name>
</gene>
<reference evidence="3" key="1">
    <citation type="submission" date="2014-04" db="EMBL/GenBank/DDBJ databases">
        <title>Evolutionary Origins and Diversification of the Mycorrhizal Mutualists.</title>
        <authorList>
            <consortium name="DOE Joint Genome Institute"/>
            <consortium name="Mycorrhizal Genomics Consortium"/>
            <person name="Kohler A."/>
            <person name="Kuo A."/>
            <person name="Nagy L.G."/>
            <person name="Floudas D."/>
            <person name="Copeland A."/>
            <person name="Barry K.W."/>
            <person name="Cichocki N."/>
            <person name="Veneault-Fourrey C."/>
            <person name="LaButti K."/>
            <person name="Lindquist E.A."/>
            <person name="Lipzen A."/>
            <person name="Lundell T."/>
            <person name="Morin E."/>
            <person name="Murat C."/>
            <person name="Riley R."/>
            <person name="Ohm R."/>
            <person name="Sun H."/>
            <person name="Tunlid A."/>
            <person name="Henrissat B."/>
            <person name="Grigoriev I.V."/>
            <person name="Hibbett D.S."/>
            <person name="Martin F."/>
        </authorList>
    </citation>
    <scope>NUCLEOTIDE SEQUENCE [LARGE SCALE GENOMIC DNA]</scope>
    <source>
        <strain evidence="3">FD-334 SS-4</strain>
    </source>
</reference>
<name>A0A0D2N0Y9_HYPSF</name>
<dbReference type="AlphaFoldDB" id="A0A0D2N0Y9"/>
<evidence type="ECO:0000313" key="2">
    <source>
        <dbReference type="EMBL" id="KJA12869.1"/>
    </source>
</evidence>
<evidence type="ECO:0000256" key="1">
    <source>
        <dbReference type="SAM" id="MobiDB-lite"/>
    </source>
</evidence>
<feature type="compositionally biased region" description="Low complexity" evidence="1">
    <location>
        <begin position="1"/>
        <end position="15"/>
    </location>
</feature>
<keyword evidence="3" id="KW-1185">Reference proteome</keyword>
<sequence length="121" mass="13370">MREASSPALPLLSAPICDSTKAERRGQAGHRRRPVKTSPLRVELNAEARRSPRPLDVRVTELLYACPGRYPAPCPPSMPPAPHGWPFSSPATTNQRRRHRIRPWIALASPHQLANMSAAQA</sequence>
<dbReference type="Proteomes" id="UP000054270">
    <property type="component" value="Unassembled WGS sequence"/>
</dbReference>
<organism evidence="2 3">
    <name type="scientific">Hypholoma sublateritium (strain FD-334 SS-4)</name>
    <dbReference type="NCBI Taxonomy" id="945553"/>
    <lineage>
        <taxon>Eukaryota</taxon>
        <taxon>Fungi</taxon>
        <taxon>Dikarya</taxon>
        <taxon>Basidiomycota</taxon>
        <taxon>Agaricomycotina</taxon>
        <taxon>Agaricomycetes</taxon>
        <taxon>Agaricomycetidae</taxon>
        <taxon>Agaricales</taxon>
        <taxon>Agaricineae</taxon>
        <taxon>Strophariaceae</taxon>
        <taxon>Hypholoma</taxon>
    </lineage>
</organism>
<feature type="region of interest" description="Disordered" evidence="1">
    <location>
        <begin position="1"/>
        <end position="52"/>
    </location>
</feature>
<evidence type="ECO:0000313" key="3">
    <source>
        <dbReference type="Proteomes" id="UP000054270"/>
    </source>
</evidence>
<proteinExistence type="predicted"/>
<accession>A0A0D2N0Y9</accession>
<dbReference type="EMBL" id="KN817861">
    <property type="protein sequence ID" value="KJA12869.1"/>
    <property type="molecule type" value="Genomic_DNA"/>
</dbReference>
<protein>
    <submittedName>
        <fullName evidence="2">Uncharacterized protein</fullName>
    </submittedName>
</protein>